<sequence>MTCDAKANTSSEAMGGWDDTRVEYARIENQGKPGERCIRYRWVDRNVGAQHWKDEGKGIEYSARKESAGRWQEASNMCGKDEWEGSRNGKIVRVVEGPRAWLGPGVRRSNAVAMGGICTTFEVVRVVEGPGVQEKQFRRSRYLGWKGLTVEQEILDPESPTVRRTINRENRLAGTSGCAARQR</sequence>
<feature type="non-terminal residue" evidence="1">
    <location>
        <position position="183"/>
    </location>
</feature>
<evidence type="ECO:0000313" key="2">
    <source>
        <dbReference type="Proteomes" id="UP000807469"/>
    </source>
</evidence>
<proteinExistence type="predicted"/>
<reference evidence="1" key="1">
    <citation type="submission" date="2020-11" db="EMBL/GenBank/DDBJ databases">
        <authorList>
            <consortium name="DOE Joint Genome Institute"/>
            <person name="Ahrendt S."/>
            <person name="Riley R."/>
            <person name="Andreopoulos W."/>
            <person name="Labutti K."/>
            <person name="Pangilinan J."/>
            <person name="Ruiz-Duenas F.J."/>
            <person name="Barrasa J.M."/>
            <person name="Sanchez-Garcia M."/>
            <person name="Camarero S."/>
            <person name="Miyauchi S."/>
            <person name="Serrano A."/>
            <person name="Linde D."/>
            <person name="Babiker R."/>
            <person name="Drula E."/>
            <person name="Ayuso-Fernandez I."/>
            <person name="Pacheco R."/>
            <person name="Padilla G."/>
            <person name="Ferreira P."/>
            <person name="Barriuso J."/>
            <person name="Kellner H."/>
            <person name="Castanera R."/>
            <person name="Alfaro M."/>
            <person name="Ramirez L."/>
            <person name="Pisabarro A.G."/>
            <person name="Kuo A."/>
            <person name="Tritt A."/>
            <person name="Lipzen A."/>
            <person name="He G."/>
            <person name="Yan M."/>
            <person name="Ng V."/>
            <person name="Cullen D."/>
            <person name="Martin F."/>
            <person name="Rosso M.-N."/>
            <person name="Henrissat B."/>
            <person name="Hibbett D."/>
            <person name="Martinez A.T."/>
            <person name="Grigoriev I.V."/>
        </authorList>
    </citation>
    <scope>NUCLEOTIDE SEQUENCE</scope>
    <source>
        <strain evidence="1">CIRM-BRFM 674</strain>
    </source>
</reference>
<keyword evidence="2" id="KW-1185">Reference proteome</keyword>
<protein>
    <submittedName>
        <fullName evidence="1">Uncharacterized protein</fullName>
    </submittedName>
</protein>
<gene>
    <name evidence="1" type="ORF">BDN70DRAFT_975339</name>
</gene>
<name>A0A9P5YMN8_9AGAR</name>
<dbReference type="AlphaFoldDB" id="A0A9P5YMN8"/>
<accession>A0A9P5YMN8</accession>
<dbReference type="Proteomes" id="UP000807469">
    <property type="component" value="Unassembled WGS sequence"/>
</dbReference>
<evidence type="ECO:0000313" key="1">
    <source>
        <dbReference type="EMBL" id="KAF9471641.1"/>
    </source>
</evidence>
<dbReference type="EMBL" id="MU155647">
    <property type="protein sequence ID" value="KAF9471641.1"/>
    <property type="molecule type" value="Genomic_DNA"/>
</dbReference>
<organism evidence="1 2">
    <name type="scientific">Pholiota conissans</name>
    <dbReference type="NCBI Taxonomy" id="109636"/>
    <lineage>
        <taxon>Eukaryota</taxon>
        <taxon>Fungi</taxon>
        <taxon>Dikarya</taxon>
        <taxon>Basidiomycota</taxon>
        <taxon>Agaricomycotina</taxon>
        <taxon>Agaricomycetes</taxon>
        <taxon>Agaricomycetidae</taxon>
        <taxon>Agaricales</taxon>
        <taxon>Agaricineae</taxon>
        <taxon>Strophariaceae</taxon>
        <taxon>Pholiota</taxon>
    </lineage>
</organism>
<comment type="caution">
    <text evidence="1">The sequence shown here is derived from an EMBL/GenBank/DDBJ whole genome shotgun (WGS) entry which is preliminary data.</text>
</comment>